<keyword evidence="3 5" id="KW-0808">Transferase</keyword>
<sequence>MITSRSNQQVKWFRLLRERRGRKASGAFLVEGPRAIQQAMVAGHKPLKVLYSPEVVVRRDVVNKVLGQIGSETPLLEVSEDVLSSVSDTVTSQGIIAAFELLSWHPREGVNANAGPVLVLDRVSDPGNVGTLLRSAAAAGSAAVLLSEGSADPYNPKAVRASAGALFAVSFAVLPWEEIHEVLHTVPKRFAAYYSDSSQAYYLADLCPPCAILVGSEASGLSHQALSLSTHNLWIPMQNNIESLNAAVAGSILLFESRRQMLIREGR</sequence>
<comment type="similarity">
    <text evidence="1">Belongs to the class IV-like SAM-binding methyltransferase superfamily. RNA methyltransferase TrmH family.</text>
</comment>
<name>D1CFI0_THET1</name>
<dbReference type="HOGENOM" id="CLU_021322_3_2_0"/>
<evidence type="ECO:0000256" key="3">
    <source>
        <dbReference type="ARBA" id="ARBA00022679"/>
    </source>
</evidence>
<reference evidence="6" key="1">
    <citation type="journal article" date="2010" name="Stand. Genomic Sci.">
        <title>Complete genome sequence of 'Thermobaculum terrenum' type strain (YNP1).</title>
        <authorList>
            <person name="Kiss H."/>
            <person name="Cleland D."/>
            <person name="Lapidus A."/>
            <person name="Lucas S."/>
            <person name="Glavina Del Rio T."/>
            <person name="Nolan M."/>
            <person name="Tice H."/>
            <person name="Han C."/>
            <person name="Goodwin L."/>
            <person name="Pitluck S."/>
            <person name="Liolios K."/>
            <person name="Ivanova N."/>
            <person name="Mavromatis K."/>
            <person name="Ovchinnikova G."/>
            <person name="Pati A."/>
            <person name="Chen A."/>
            <person name="Palaniappan K."/>
            <person name="Land M."/>
            <person name="Hauser L."/>
            <person name="Chang Y."/>
            <person name="Jeffries C."/>
            <person name="Lu M."/>
            <person name="Brettin T."/>
            <person name="Detter J."/>
            <person name="Goker M."/>
            <person name="Tindall B."/>
            <person name="Beck B."/>
            <person name="McDermott T."/>
            <person name="Woyke T."/>
            <person name="Bristow J."/>
            <person name="Eisen J."/>
            <person name="Markowitz V."/>
            <person name="Hugenholtz P."/>
            <person name="Kyrpides N."/>
            <person name="Klenk H."/>
            <person name="Cheng J."/>
        </authorList>
    </citation>
    <scope>NUCLEOTIDE SEQUENCE [LARGE SCALE GENOMIC DNA]</scope>
    <source>
        <strain evidence="6">ATCC BAA-798 / YNP1</strain>
    </source>
</reference>
<dbReference type="AlphaFoldDB" id="D1CFI0"/>
<dbReference type="GO" id="GO:0006396">
    <property type="term" value="P:RNA processing"/>
    <property type="evidence" value="ECO:0007669"/>
    <property type="project" value="InterPro"/>
</dbReference>
<evidence type="ECO:0000313" key="5">
    <source>
        <dbReference type="EMBL" id="ACZ41686.1"/>
    </source>
</evidence>
<dbReference type="PANTHER" id="PTHR43191">
    <property type="entry name" value="RRNA METHYLTRANSFERASE 3"/>
    <property type="match status" value="1"/>
</dbReference>
<dbReference type="eggNOG" id="COG0566">
    <property type="taxonomic scope" value="Bacteria"/>
</dbReference>
<dbReference type="Proteomes" id="UP000000323">
    <property type="component" value="Chromosome 1"/>
</dbReference>
<evidence type="ECO:0000256" key="1">
    <source>
        <dbReference type="ARBA" id="ARBA00007228"/>
    </source>
</evidence>
<dbReference type="GO" id="GO:0008173">
    <property type="term" value="F:RNA methyltransferase activity"/>
    <property type="evidence" value="ECO:0007669"/>
    <property type="project" value="InterPro"/>
</dbReference>
<dbReference type="InterPro" id="IPR013123">
    <property type="entry name" value="SpoU_subst-bd"/>
</dbReference>
<protein>
    <submittedName>
        <fullName evidence="5">tRNA/rRNA methyltransferase (SpoU)</fullName>
    </submittedName>
</protein>
<evidence type="ECO:0000259" key="4">
    <source>
        <dbReference type="SMART" id="SM00967"/>
    </source>
</evidence>
<feature type="domain" description="RNA 2-O ribose methyltransferase substrate binding" evidence="4">
    <location>
        <begin position="29"/>
        <end position="105"/>
    </location>
</feature>
<dbReference type="InterPro" id="IPR029064">
    <property type="entry name" value="Ribosomal_eL30-like_sf"/>
</dbReference>
<keyword evidence="6" id="KW-1185">Reference proteome</keyword>
<dbReference type="InterPro" id="IPR053888">
    <property type="entry name" value="MRM3-like_sub_bind"/>
</dbReference>
<dbReference type="GO" id="GO:0032259">
    <property type="term" value="P:methylation"/>
    <property type="evidence" value="ECO:0007669"/>
    <property type="project" value="UniProtKB-KW"/>
</dbReference>
<dbReference type="Pfam" id="PF00588">
    <property type="entry name" value="SpoU_methylase"/>
    <property type="match status" value="1"/>
</dbReference>
<dbReference type="PANTHER" id="PTHR43191:SF2">
    <property type="entry name" value="RRNA METHYLTRANSFERASE 3, MITOCHONDRIAL"/>
    <property type="match status" value="1"/>
</dbReference>
<dbReference type="InterPro" id="IPR029028">
    <property type="entry name" value="Alpha/beta_knot_MTases"/>
</dbReference>
<organism evidence="5 6">
    <name type="scientific">Thermobaculum terrenum (strain ATCC BAA-798 / CCMEE 7001 / YNP1)</name>
    <dbReference type="NCBI Taxonomy" id="525904"/>
    <lineage>
        <taxon>Bacteria</taxon>
        <taxon>Bacillati</taxon>
        <taxon>Chloroflexota</taxon>
        <taxon>Chloroflexia</taxon>
        <taxon>Candidatus Thermobaculales</taxon>
        <taxon>Candidatus Thermobaculaceae</taxon>
        <taxon>Thermobaculum</taxon>
    </lineage>
</organism>
<keyword evidence="2 5" id="KW-0489">Methyltransferase</keyword>
<evidence type="ECO:0000256" key="2">
    <source>
        <dbReference type="ARBA" id="ARBA00022603"/>
    </source>
</evidence>
<dbReference type="EMBL" id="CP001825">
    <property type="protein sequence ID" value="ACZ41686.1"/>
    <property type="molecule type" value="Genomic_DNA"/>
</dbReference>
<gene>
    <name evidence="5" type="ordered locus">Tter_0769</name>
</gene>
<dbReference type="SUPFAM" id="SSF55315">
    <property type="entry name" value="L30e-like"/>
    <property type="match status" value="1"/>
</dbReference>
<dbReference type="SMART" id="SM00967">
    <property type="entry name" value="SpoU_sub_bind"/>
    <property type="match status" value="1"/>
</dbReference>
<dbReference type="Gene3D" id="3.40.1280.10">
    <property type="match status" value="1"/>
</dbReference>
<dbReference type="InterPro" id="IPR029026">
    <property type="entry name" value="tRNA_m1G_MTases_N"/>
</dbReference>
<evidence type="ECO:0000313" key="6">
    <source>
        <dbReference type="Proteomes" id="UP000000323"/>
    </source>
</evidence>
<dbReference type="STRING" id="525904.Tter_0769"/>
<dbReference type="Gene3D" id="3.30.1330.30">
    <property type="match status" value="1"/>
</dbReference>
<dbReference type="InterPro" id="IPR051259">
    <property type="entry name" value="rRNA_Methyltransferase"/>
</dbReference>
<dbReference type="GO" id="GO:0003723">
    <property type="term" value="F:RNA binding"/>
    <property type="evidence" value="ECO:0007669"/>
    <property type="project" value="InterPro"/>
</dbReference>
<dbReference type="Pfam" id="PF22435">
    <property type="entry name" value="MRM3-like_sub_bind"/>
    <property type="match status" value="1"/>
</dbReference>
<dbReference type="InterPro" id="IPR001537">
    <property type="entry name" value="SpoU_MeTrfase"/>
</dbReference>
<dbReference type="GO" id="GO:0005737">
    <property type="term" value="C:cytoplasm"/>
    <property type="evidence" value="ECO:0007669"/>
    <property type="project" value="UniProtKB-ARBA"/>
</dbReference>
<dbReference type="SUPFAM" id="SSF75217">
    <property type="entry name" value="alpha/beta knot"/>
    <property type="match status" value="1"/>
</dbReference>
<dbReference type="CDD" id="cd18095">
    <property type="entry name" value="SpoU-like_rRNA-MTase"/>
    <property type="match status" value="1"/>
</dbReference>
<proteinExistence type="inferred from homology"/>
<accession>D1CFI0</accession>
<dbReference type="KEGG" id="ttr:Tter_0769"/>